<feature type="domain" description="NAD(P)-binding" evidence="1">
    <location>
        <begin position="7"/>
        <end position="188"/>
    </location>
</feature>
<sequence>MKIMILGAAGEIAGMLRERLLKETDHALILYARNAEKRIKNTNPERVTIVSGDFNDQELLEKNIAGVDLVYLNDMNSPEATKTIVSAMQNTGVPWIIGATILGIYDEVVGEFGKWNARMVGTPGTNRHKESSAAIEESGLSFTLLRLTWLYNEAGNTNYMISQKGEPFIGAEVSREAVTQLILDILADLDTYKNTSLGVSEPDTDFAKPSFY</sequence>
<dbReference type="RefSeq" id="WP_207672990.1">
    <property type="nucleotide sequence ID" value="NZ_JAFREM010000012.1"/>
</dbReference>
<gene>
    <name evidence="2" type="ORF">JZO70_07805</name>
</gene>
<dbReference type="InterPro" id="IPR016040">
    <property type="entry name" value="NAD(P)-bd_dom"/>
</dbReference>
<dbReference type="Proteomes" id="UP000664601">
    <property type="component" value="Unassembled WGS sequence"/>
</dbReference>
<dbReference type="InterPro" id="IPR036291">
    <property type="entry name" value="NAD(P)-bd_dom_sf"/>
</dbReference>
<evidence type="ECO:0000313" key="3">
    <source>
        <dbReference type="Proteomes" id="UP000664601"/>
    </source>
</evidence>
<dbReference type="EMBL" id="JAFREM010000012">
    <property type="protein sequence ID" value="MBO1306061.1"/>
    <property type="molecule type" value="Genomic_DNA"/>
</dbReference>
<evidence type="ECO:0000313" key="2">
    <source>
        <dbReference type="EMBL" id="MBO1306061.1"/>
    </source>
</evidence>
<name>A0ABS3LBE8_9ENTE</name>
<protein>
    <submittedName>
        <fullName evidence="2">NAD(P)H-binding protein</fullName>
    </submittedName>
</protein>
<keyword evidence="3" id="KW-1185">Reference proteome</keyword>
<dbReference type="SUPFAM" id="SSF51735">
    <property type="entry name" value="NAD(P)-binding Rossmann-fold domains"/>
    <property type="match status" value="1"/>
</dbReference>
<dbReference type="InterPro" id="IPR051606">
    <property type="entry name" value="Polyketide_Oxido-like"/>
</dbReference>
<reference evidence="2 3" key="1">
    <citation type="submission" date="2021-03" db="EMBL/GenBank/DDBJ databases">
        <title>Enterococcal diversity collection.</title>
        <authorList>
            <person name="Gilmore M.S."/>
            <person name="Schwartzman J."/>
            <person name="Van Tyne D."/>
            <person name="Martin M."/>
            <person name="Earl A.M."/>
            <person name="Manson A.L."/>
            <person name="Straub T."/>
            <person name="Salamzade R."/>
            <person name="Saavedra J."/>
            <person name="Lebreton F."/>
            <person name="Prichula J."/>
            <person name="Schaufler K."/>
            <person name="Gaca A."/>
            <person name="Sgardioli B."/>
            <person name="Wagenaar J."/>
            <person name="Strong T."/>
        </authorList>
    </citation>
    <scope>NUCLEOTIDE SEQUENCE [LARGE SCALE GENOMIC DNA]</scope>
    <source>
        <strain evidence="2 3">669A</strain>
    </source>
</reference>
<accession>A0ABS3LBE8</accession>
<proteinExistence type="predicted"/>
<dbReference type="Pfam" id="PF13460">
    <property type="entry name" value="NAD_binding_10"/>
    <property type="match status" value="1"/>
</dbReference>
<dbReference type="PANTHER" id="PTHR43355">
    <property type="entry name" value="FLAVIN REDUCTASE (NADPH)"/>
    <property type="match status" value="1"/>
</dbReference>
<organism evidence="2 3">
    <name type="scientific">Candidatus Enterococcus moelleringii</name>
    <dbReference type="NCBI Taxonomy" id="2815325"/>
    <lineage>
        <taxon>Bacteria</taxon>
        <taxon>Bacillati</taxon>
        <taxon>Bacillota</taxon>
        <taxon>Bacilli</taxon>
        <taxon>Lactobacillales</taxon>
        <taxon>Enterococcaceae</taxon>
        <taxon>Enterococcus</taxon>
    </lineage>
</organism>
<evidence type="ECO:0000259" key="1">
    <source>
        <dbReference type="Pfam" id="PF13460"/>
    </source>
</evidence>
<dbReference type="Gene3D" id="3.40.50.720">
    <property type="entry name" value="NAD(P)-binding Rossmann-like Domain"/>
    <property type="match status" value="1"/>
</dbReference>
<dbReference type="PANTHER" id="PTHR43355:SF2">
    <property type="entry name" value="FLAVIN REDUCTASE (NADPH)"/>
    <property type="match status" value="1"/>
</dbReference>
<comment type="caution">
    <text evidence="2">The sequence shown here is derived from an EMBL/GenBank/DDBJ whole genome shotgun (WGS) entry which is preliminary data.</text>
</comment>